<evidence type="ECO:0000313" key="7">
    <source>
        <dbReference type="Proteomes" id="UP000191680"/>
    </source>
</evidence>
<dbReference type="AlphaFoldDB" id="A0A1V6LRB5"/>
<dbReference type="PROSITE" id="PS51935">
    <property type="entry name" value="NLPC_P60"/>
    <property type="match status" value="1"/>
</dbReference>
<dbReference type="EMBL" id="MTBC01000005">
    <property type="protein sequence ID" value="OQD42705.1"/>
    <property type="molecule type" value="Genomic_DNA"/>
</dbReference>
<sequence length="250" mass="28615">MQYGLAHLSVIPVRINPDNTAEMITQLIYGDHFKIKEERKYWCRVQNRFDGIEGWVLNGQITKIEENSFLAIEEQHTCVLSQDLFTYISTKKDVLQPVVLGSRLDVAPLLQHTYEEEAPTVFTAKQELVKTAFLFLNAPFLNGGKTPLGTDASGFTQMVYRLNNLKLLRTTQEQAKQGEALSFIEESEPGDLAFFDDSEGNINHVGIILQDNYIIHAHHKVRIDRIDHTGIFNTDENRYSHQLRVIKKIV</sequence>
<accession>A0A1V6LRB5</accession>
<evidence type="ECO:0000256" key="3">
    <source>
        <dbReference type="ARBA" id="ARBA00022801"/>
    </source>
</evidence>
<dbReference type="GO" id="GO:0008234">
    <property type="term" value="F:cysteine-type peptidase activity"/>
    <property type="evidence" value="ECO:0007669"/>
    <property type="project" value="UniProtKB-KW"/>
</dbReference>
<protein>
    <submittedName>
        <fullName evidence="6">Hydrolase Nlp/P60</fullName>
    </submittedName>
</protein>
<evidence type="ECO:0000313" key="6">
    <source>
        <dbReference type="EMBL" id="OQD42705.1"/>
    </source>
</evidence>
<keyword evidence="4" id="KW-0788">Thiol protease</keyword>
<keyword evidence="3 6" id="KW-0378">Hydrolase</keyword>
<keyword evidence="7" id="KW-1185">Reference proteome</keyword>
<keyword evidence="2" id="KW-0645">Protease</keyword>
<dbReference type="RefSeq" id="WP_010519692.1">
    <property type="nucleotide sequence ID" value="NZ_AFOE01000050.1"/>
</dbReference>
<dbReference type="Gene3D" id="2.30.30.40">
    <property type="entry name" value="SH3 Domains"/>
    <property type="match status" value="1"/>
</dbReference>
<dbReference type="PANTHER" id="PTHR47053:SF1">
    <property type="entry name" value="MUREIN DD-ENDOPEPTIDASE MEPH-RELATED"/>
    <property type="match status" value="1"/>
</dbReference>
<dbReference type="SUPFAM" id="SSF54001">
    <property type="entry name" value="Cysteine proteinases"/>
    <property type="match status" value="1"/>
</dbReference>
<evidence type="ECO:0000259" key="5">
    <source>
        <dbReference type="PROSITE" id="PS51935"/>
    </source>
</evidence>
<dbReference type="Pfam" id="PF18348">
    <property type="entry name" value="SH3_16"/>
    <property type="match status" value="1"/>
</dbReference>
<dbReference type="OrthoDB" id="9813368at2"/>
<dbReference type="InterPro" id="IPR000064">
    <property type="entry name" value="NLP_P60_dom"/>
</dbReference>
<organism evidence="6 7">
    <name type="scientific">Croceivirga radicis</name>
    <dbReference type="NCBI Taxonomy" id="1929488"/>
    <lineage>
        <taxon>Bacteria</taxon>
        <taxon>Pseudomonadati</taxon>
        <taxon>Bacteroidota</taxon>
        <taxon>Flavobacteriia</taxon>
        <taxon>Flavobacteriales</taxon>
        <taxon>Flavobacteriaceae</taxon>
        <taxon>Croceivirga</taxon>
    </lineage>
</organism>
<reference evidence="6 7" key="1">
    <citation type="submission" date="2016-12" db="EMBL/GenBank/DDBJ databases">
        <authorList>
            <person name="Song W.-J."/>
            <person name="Kurnit D.M."/>
        </authorList>
    </citation>
    <scope>NUCLEOTIDE SEQUENCE [LARGE SCALE GENOMIC DNA]</scope>
    <source>
        <strain evidence="6 7">HSG9</strain>
    </source>
</reference>
<comment type="caution">
    <text evidence="6">The sequence shown here is derived from an EMBL/GenBank/DDBJ whole genome shotgun (WGS) entry which is preliminary data.</text>
</comment>
<dbReference type="Gene3D" id="3.90.1720.10">
    <property type="entry name" value="endopeptidase domain like (from Nostoc punctiforme)"/>
    <property type="match status" value="1"/>
</dbReference>
<proteinExistence type="inferred from homology"/>
<dbReference type="GO" id="GO:0006508">
    <property type="term" value="P:proteolysis"/>
    <property type="evidence" value="ECO:0007669"/>
    <property type="project" value="UniProtKB-KW"/>
</dbReference>
<dbReference type="Pfam" id="PF00877">
    <property type="entry name" value="NLPC_P60"/>
    <property type="match status" value="1"/>
</dbReference>
<feature type="domain" description="NlpC/P60" evidence="5">
    <location>
        <begin position="122"/>
        <end position="246"/>
    </location>
</feature>
<dbReference type="PANTHER" id="PTHR47053">
    <property type="entry name" value="MUREIN DD-ENDOPEPTIDASE MEPH-RELATED"/>
    <property type="match status" value="1"/>
</dbReference>
<evidence type="ECO:0000256" key="1">
    <source>
        <dbReference type="ARBA" id="ARBA00007074"/>
    </source>
</evidence>
<dbReference type="InterPro" id="IPR051202">
    <property type="entry name" value="Peptidase_C40"/>
</dbReference>
<evidence type="ECO:0000256" key="4">
    <source>
        <dbReference type="ARBA" id="ARBA00022807"/>
    </source>
</evidence>
<dbReference type="InterPro" id="IPR041382">
    <property type="entry name" value="SH3_16"/>
</dbReference>
<comment type="similarity">
    <text evidence="1">Belongs to the peptidase C40 family.</text>
</comment>
<gene>
    <name evidence="6" type="ORF">BUL40_09275</name>
</gene>
<evidence type="ECO:0000256" key="2">
    <source>
        <dbReference type="ARBA" id="ARBA00022670"/>
    </source>
</evidence>
<name>A0A1V6LRB5_9FLAO</name>
<dbReference type="InterPro" id="IPR038765">
    <property type="entry name" value="Papain-like_cys_pep_sf"/>
</dbReference>
<dbReference type="Proteomes" id="UP000191680">
    <property type="component" value="Unassembled WGS sequence"/>
</dbReference>